<evidence type="ECO:0000313" key="2">
    <source>
        <dbReference type="Proteomes" id="UP001056120"/>
    </source>
</evidence>
<reference evidence="1 2" key="2">
    <citation type="journal article" date="2022" name="Mol. Ecol. Resour.">
        <title>The genomes of chicory, endive, great burdock and yacon provide insights into Asteraceae paleo-polyploidization history and plant inulin production.</title>
        <authorList>
            <person name="Fan W."/>
            <person name="Wang S."/>
            <person name="Wang H."/>
            <person name="Wang A."/>
            <person name="Jiang F."/>
            <person name="Liu H."/>
            <person name="Zhao H."/>
            <person name="Xu D."/>
            <person name="Zhang Y."/>
        </authorList>
    </citation>
    <scope>NUCLEOTIDE SEQUENCE [LARGE SCALE GENOMIC DNA]</scope>
    <source>
        <strain evidence="2">cv. Yunnan</strain>
        <tissue evidence="1">Leaves</tissue>
    </source>
</reference>
<gene>
    <name evidence="1" type="ORF">L1987_02318</name>
</gene>
<dbReference type="EMBL" id="CM042018">
    <property type="protein sequence ID" value="KAI3828221.1"/>
    <property type="molecule type" value="Genomic_DNA"/>
</dbReference>
<dbReference type="Proteomes" id="UP001056120">
    <property type="component" value="Linkage Group LG01"/>
</dbReference>
<accession>A0ACB9K7N5</accession>
<sequence>MKNFIMKANRKEMRVDSKLPEIIMRHLDIDGDGHIDKQEFKSGFARWLTSCNLQNQSQDRNSEANSQDEAEEEFKAKGKAKEKFKAIILLIVGILMLTFLAEPLVESVRQFSESVNIEPFYVSLILLPLATNARTAIAAIRAASQKRHPTTSFTFSEAPVLFENRGM</sequence>
<reference evidence="2" key="1">
    <citation type="journal article" date="2022" name="Mol. Ecol. Resour.">
        <title>The genomes of chicory, endive, great burdock and yacon provide insights into Asteraceae palaeo-polyploidization history and plant inulin production.</title>
        <authorList>
            <person name="Fan W."/>
            <person name="Wang S."/>
            <person name="Wang H."/>
            <person name="Wang A."/>
            <person name="Jiang F."/>
            <person name="Liu H."/>
            <person name="Zhao H."/>
            <person name="Xu D."/>
            <person name="Zhang Y."/>
        </authorList>
    </citation>
    <scope>NUCLEOTIDE SEQUENCE [LARGE SCALE GENOMIC DNA]</scope>
    <source>
        <strain evidence="2">cv. Yunnan</strain>
    </source>
</reference>
<comment type="caution">
    <text evidence="1">The sequence shown here is derived from an EMBL/GenBank/DDBJ whole genome shotgun (WGS) entry which is preliminary data.</text>
</comment>
<name>A0ACB9K7N5_9ASTR</name>
<proteinExistence type="predicted"/>
<protein>
    <submittedName>
        <fullName evidence="1">Uncharacterized protein</fullName>
    </submittedName>
</protein>
<organism evidence="1 2">
    <name type="scientific">Smallanthus sonchifolius</name>
    <dbReference type="NCBI Taxonomy" id="185202"/>
    <lineage>
        <taxon>Eukaryota</taxon>
        <taxon>Viridiplantae</taxon>
        <taxon>Streptophyta</taxon>
        <taxon>Embryophyta</taxon>
        <taxon>Tracheophyta</taxon>
        <taxon>Spermatophyta</taxon>
        <taxon>Magnoliopsida</taxon>
        <taxon>eudicotyledons</taxon>
        <taxon>Gunneridae</taxon>
        <taxon>Pentapetalae</taxon>
        <taxon>asterids</taxon>
        <taxon>campanulids</taxon>
        <taxon>Asterales</taxon>
        <taxon>Asteraceae</taxon>
        <taxon>Asteroideae</taxon>
        <taxon>Heliantheae alliance</taxon>
        <taxon>Millerieae</taxon>
        <taxon>Smallanthus</taxon>
    </lineage>
</organism>
<evidence type="ECO:0000313" key="1">
    <source>
        <dbReference type="EMBL" id="KAI3828221.1"/>
    </source>
</evidence>
<keyword evidence="2" id="KW-1185">Reference proteome</keyword>